<evidence type="ECO:0000313" key="2">
    <source>
        <dbReference type="Proteomes" id="UP000243006"/>
    </source>
</evidence>
<dbReference type="AlphaFoldDB" id="A0A1Y3ENH7"/>
<sequence>MGLFIPAANQQTNKPLKLQHRQAVHNNNHDNNCWSN</sequence>
<evidence type="ECO:0000313" key="1">
    <source>
        <dbReference type="EMBL" id="OUC46475.1"/>
    </source>
</evidence>
<dbReference type="EMBL" id="LVZM01006732">
    <property type="protein sequence ID" value="OUC46475.1"/>
    <property type="molecule type" value="Genomic_DNA"/>
</dbReference>
<organism evidence="1 2">
    <name type="scientific">Trichinella nativa</name>
    <dbReference type="NCBI Taxonomy" id="6335"/>
    <lineage>
        <taxon>Eukaryota</taxon>
        <taxon>Metazoa</taxon>
        <taxon>Ecdysozoa</taxon>
        <taxon>Nematoda</taxon>
        <taxon>Enoplea</taxon>
        <taxon>Dorylaimia</taxon>
        <taxon>Trichinellida</taxon>
        <taxon>Trichinellidae</taxon>
        <taxon>Trichinella</taxon>
    </lineage>
</organism>
<comment type="caution">
    <text evidence="1">The sequence shown here is derived from an EMBL/GenBank/DDBJ whole genome shotgun (WGS) entry which is preliminary data.</text>
</comment>
<protein>
    <submittedName>
        <fullName evidence="1">Uncharacterized protein</fullName>
    </submittedName>
</protein>
<gene>
    <name evidence="1" type="ORF">D917_07692</name>
</gene>
<dbReference type="Proteomes" id="UP000243006">
    <property type="component" value="Unassembled WGS sequence"/>
</dbReference>
<reference evidence="1 2" key="1">
    <citation type="submission" date="2015-04" db="EMBL/GenBank/DDBJ databases">
        <title>Draft genome of the roundworm Trichinella nativa.</title>
        <authorList>
            <person name="Mitreva M."/>
        </authorList>
    </citation>
    <scope>NUCLEOTIDE SEQUENCE [LARGE SCALE GENOMIC DNA]</scope>
    <source>
        <strain evidence="1 2">ISS45</strain>
    </source>
</reference>
<name>A0A1Y3ENH7_9BILA</name>
<accession>A0A1Y3ENH7</accession>
<proteinExistence type="predicted"/>